<dbReference type="Pfam" id="PF00232">
    <property type="entry name" value="Glyco_hydro_1"/>
    <property type="match status" value="1"/>
</dbReference>
<dbReference type="Gene3D" id="3.20.20.80">
    <property type="entry name" value="Glycosidases"/>
    <property type="match status" value="1"/>
</dbReference>
<dbReference type="OrthoDB" id="391810at2"/>
<dbReference type="GO" id="GO:0005829">
    <property type="term" value="C:cytosol"/>
    <property type="evidence" value="ECO:0007669"/>
    <property type="project" value="TreeGrafter"/>
</dbReference>
<dbReference type="PANTHER" id="PTHR10353:SF122">
    <property type="entry name" value="6-PHOSPHO-BETA-GLUCOSIDASE ASCB-RELATED"/>
    <property type="match status" value="1"/>
</dbReference>
<dbReference type="GO" id="GO:0016052">
    <property type="term" value="P:carbohydrate catabolic process"/>
    <property type="evidence" value="ECO:0007669"/>
    <property type="project" value="TreeGrafter"/>
</dbReference>
<keyword evidence="7" id="KW-1185">Reference proteome</keyword>
<evidence type="ECO:0000313" key="6">
    <source>
        <dbReference type="EMBL" id="VEU72799.1"/>
    </source>
</evidence>
<dbReference type="KEGG" id="mgal:NCTC10186_00270"/>
<accession>A0A449AZ20</accession>
<dbReference type="InterPro" id="IPR017853">
    <property type="entry name" value="GH"/>
</dbReference>
<dbReference type="PRINTS" id="PR00131">
    <property type="entry name" value="GLHYDRLASE1"/>
</dbReference>
<reference evidence="6 7" key="1">
    <citation type="submission" date="2019-01" db="EMBL/GenBank/DDBJ databases">
        <authorList>
            <consortium name="Pathogen Informatics"/>
        </authorList>
    </citation>
    <scope>NUCLEOTIDE SEQUENCE [LARGE SCALE GENOMIC DNA]</scope>
    <source>
        <strain evidence="6 7">NCTC10186</strain>
    </source>
</reference>
<dbReference type="EC" id="3.2.1.86" evidence="6"/>
<sequence length="478" mass="55562">MKFPKNFLWGGAIAANQYEGFFDADGKGLSVSDALTGGNFKEPRRVSYKRNAQNFYPNATGVHGYKFFKEDIKMFAEMGFKTFRFSIAWTRIFPNGDDLQPNELGLEYYDQLIDELHKYKIESIVTISHYEMPLNLAIKYDGFKSRKTIDFFMNYVEVIFERYKNKVKYWLTFNEMNMPLLHNLGAFLSLGIIENNQDQISMNEWNVSLETKLQALHHQLLASAKAVNLAHTQYPQFKIGCMLLLATKYPFNSDPDNIIATQKLMNEQIYYIGDVLVRGEYPYFAQSFWKENNIKLNITAEDLVILKNGKVDFFTFSYYSTSVVETKGKAQKAEGGNFDFGMKNPYLESSDWGWQIDPQGLRYTLNELYARYQIPLLVSENGLGAKDQIDQNGEINDNYRIEYLDKHIQAMNQAIEDRVDLFGYTMWGCIDLVSATTGEYAKRYGFIYVNKHDDGSGEFQRKPKKSFYWYKKIIQENS</sequence>
<dbReference type="GO" id="GO:0008706">
    <property type="term" value="F:6-phospho-beta-glucosidase activity"/>
    <property type="evidence" value="ECO:0007669"/>
    <property type="project" value="UniProtKB-EC"/>
</dbReference>
<evidence type="ECO:0000256" key="3">
    <source>
        <dbReference type="ARBA" id="ARBA00023295"/>
    </source>
</evidence>
<comment type="similarity">
    <text evidence="1 5">Belongs to the glycosyl hydrolase 1 family.</text>
</comment>
<dbReference type="FunFam" id="3.20.20.80:FF:000004">
    <property type="entry name" value="Beta-glucosidase 6-phospho-beta-glucosidase"/>
    <property type="match status" value="1"/>
</dbReference>
<dbReference type="Proteomes" id="UP000289862">
    <property type="component" value="Chromosome"/>
</dbReference>
<organism evidence="6 7">
    <name type="scientific">Mycoplasmopsis gallopavonis</name>
    <dbReference type="NCBI Taxonomy" id="76629"/>
    <lineage>
        <taxon>Bacteria</taxon>
        <taxon>Bacillati</taxon>
        <taxon>Mycoplasmatota</taxon>
        <taxon>Mycoplasmoidales</taxon>
        <taxon>Metamycoplasmataceae</taxon>
        <taxon>Mycoplasmopsis</taxon>
    </lineage>
</organism>
<dbReference type="PANTHER" id="PTHR10353">
    <property type="entry name" value="GLYCOSYL HYDROLASE"/>
    <property type="match status" value="1"/>
</dbReference>
<name>A0A449AZ20_9BACT</name>
<dbReference type="RefSeq" id="WP_119571807.1">
    <property type="nucleotide sequence ID" value="NZ_LR215031.1"/>
</dbReference>
<gene>
    <name evidence="6" type="primary">bglA</name>
    <name evidence="6" type="ORF">NCTC10186_00270</name>
</gene>
<dbReference type="AlphaFoldDB" id="A0A449AZ20"/>
<dbReference type="InterPro" id="IPR018120">
    <property type="entry name" value="Glyco_hydro_1_AS"/>
</dbReference>
<dbReference type="InterPro" id="IPR001360">
    <property type="entry name" value="Glyco_hydro_1"/>
</dbReference>
<evidence type="ECO:0000313" key="7">
    <source>
        <dbReference type="Proteomes" id="UP000289862"/>
    </source>
</evidence>
<keyword evidence="3 6" id="KW-0326">Glycosidase</keyword>
<protein>
    <submittedName>
        <fullName evidence="6">6-phospho-beta-glucosidase BglA</fullName>
        <ecNumber evidence="6">3.2.1.86</ecNumber>
    </submittedName>
</protein>
<dbReference type="SUPFAM" id="SSF51445">
    <property type="entry name" value="(Trans)glycosidases"/>
    <property type="match status" value="1"/>
</dbReference>
<keyword evidence="2 6" id="KW-0378">Hydrolase</keyword>
<dbReference type="PROSITE" id="PS00572">
    <property type="entry name" value="GLYCOSYL_HYDROL_F1_1"/>
    <property type="match status" value="1"/>
</dbReference>
<evidence type="ECO:0000256" key="4">
    <source>
        <dbReference type="PROSITE-ProRule" id="PRU10055"/>
    </source>
</evidence>
<feature type="active site" description="Nucleophile" evidence="4">
    <location>
        <position position="380"/>
    </location>
</feature>
<evidence type="ECO:0000256" key="1">
    <source>
        <dbReference type="ARBA" id="ARBA00010838"/>
    </source>
</evidence>
<proteinExistence type="inferred from homology"/>
<dbReference type="EMBL" id="LR215031">
    <property type="protein sequence ID" value="VEU72799.1"/>
    <property type="molecule type" value="Genomic_DNA"/>
</dbReference>
<evidence type="ECO:0000256" key="5">
    <source>
        <dbReference type="RuleBase" id="RU003690"/>
    </source>
</evidence>
<evidence type="ECO:0000256" key="2">
    <source>
        <dbReference type="ARBA" id="ARBA00022801"/>
    </source>
</evidence>